<organism evidence="3 4">
    <name type="scientific">Myroides odoratimimus CCUG 10230</name>
    <dbReference type="NCBI Taxonomy" id="883150"/>
    <lineage>
        <taxon>Bacteria</taxon>
        <taxon>Pseudomonadati</taxon>
        <taxon>Bacteroidota</taxon>
        <taxon>Flavobacteriia</taxon>
        <taxon>Flavobacteriales</taxon>
        <taxon>Flavobacteriaceae</taxon>
        <taxon>Myroides</taxon>
    </lineage>
</organism>
<keyword evidence="1" id="KW-0378">Hydrolase</keyword>
<dbReference type="PROSITE" id="PS51462">
    <property type="entry name" value="NUDIX"/>
    <property type="match status" value="1"/>
</dbReference>
<dbReference type="CDD" id="cd18873">
    <property type="entry name" value="NUDIX_NadM_like"/>
    <property type="match status" value="1"/>
</dbReference>
<dbReference type="InterPro" id="IPR000086">
    <property type="entry name" value="NUDIX_hydrolase_dom"/>
</dbReference>
<protein>
    <recommendedName>
        <fullName evidence="2">Nudix hydrolase domain-containing protein</fullName>
    </recommendedName>
</protein>
<dbReference type="SUPFAM" id="SSF55811">
    <property type="entry name" value="Nudix"/>
    <property type="match status" value="1"/>
</dbReference>
<evidence type="ECO:0000313" key="3">
    <source>
        <dbReference type="EMBL" id="EHO08665.1"/>
    </source>
</evidence>
<keyword evidence="4" id="KW-1185">Reference proteome</keyword>
<gene>
    <name evidence="3" type="ORF">HMPREF9712_02327</name>
</gene>
<dbReference type="Pfam" id="PF00293">
    <property type="entry name" value="NUDIX"/>
    <property type="match status" value="1"/>
</dbReference>
<comment type="caution">
    <text evidence="3">The sequence shown here is derived from an EMBL/GenBank/DDBJ whole genome shotgun (WGS) entry which is preliminary data.</text>
</comment>
<feature type="domain" description="Nudix hydrolase" evidence="2">
    <location>
        <begin position="6"/>
        <end position="139"/>
    </location>
</feature>
<accession>A0ABN0E9R5</accession>
<evidence type="ECO:0000256" key="1">
    <source>
        <dbReference type="ARBA" id="ARBA00022801"/>
    </source>
</evidence>
<dbReference type="Proteomes" id="UP000005402">
    <property type="component" value="Unassembled WGS sequence"/>
</dbReference>
<evidence type="ECO:0000313" key="4">
    <source>
        <dbReference type="Proteomes" id="UP000005402"/>
    </source>
</evidence>
<evidence type="ECO:0000259" key="2">
    <source>
        <dbReference type="PROSITE" id="PS51462"/>
    </source>
</evidence>
<dbReference type="InterPro" id="IPR015797">
    <property type="entry name" value="NUDIX_hydrolase-like_dom_sf"/>
</dbReference>
<proteinExistence type="predicted"/>
<dbReference type="PRINTS" id="PR00502">
    <property type="entry name" value="NUDIXFAMILY"/>
</dbReference>
<dbReference type="InterPro" id="IPR020476">
    <property type="entry name" value="Nudix_hydrolase"/>
</dbReference>
<dbReference type="EMBL" id="AGEC02000012">
    <property type="protein sequence ID" value="EHO08665.1"/>
    <property type="molecule type" value="Genomic_DNA"/>
</dbReference>
<dbReference type="PANTHER" id="PTHR43736">
    <property type="entry name" value="ADP-RIBOSE PYROPHOSPHATASE"/>
    <property type="match status" value="1"/>
</dbReference>
<dbReference type="PANTHER" id="PTHR43736:SF5">
    <property type="entry name" value="NUDIX HYDROLASE DOMAIN-CONTAINING PROTEIN"/>
    <property type="match status" value="1"/>
</dbReference>
<dbReference type="Gene3D" id="3.90.79.10">
    <property type="entry name" value="Nucleoside Triphosphate Pyrophosphohydrolase"/>
    <property type="match status" value="1"/>
</dbReference>
<reference evidence="3" key="1">
    <citation type="submission" date="2012-07" db="EMBL/GenBank/DDBJ databases">
        <title>The Genome Sequence of Myroides odoratimimus CCUG 10230.</title>
        <authorList>
            <consortium name="The Broad Institute Genome Sequencing Platform"/>
            <person name="Earl A."/>
            <person name="Ward D."/>
            <person name="Feldgarden M."/>
            <person name="Gevers D."/>
            <person name="Huys G."/>
            <person name="Walker B."/>
            <person name="Young S.K."/>
            <person name="Zeng Q."/>
            <person name="Gargeya S."/>
            <person name="Fitzgerald M."/>
            <person name="Haas B."/>
            <person name="Abouelleil A."/>
            <person name="Alvarado L."/>
            <person name="Arachchi H.M."/>
            <person name="Berlin A.M."/>
            <person name="Chapman S.B."/>
            <person name="Goldberg J."/>
            <person name="Griggs A."/>
            <person name="Gujja S."/>
            <person name="Hansen M."/>
            <person name="Howarth C."/>
            <person name="Imamovic A."/>
            <person name="Larimer J."/>
            <person name="McCowen C."/>
            <person name="Montmayeur A."/>
            <person name="Murphy C."/>
            <person name="Neiman D."/>
            <person name="Pearson M."/>
            <person name="Priest M."/>
            <person name="Roberts A."/>
            <person name="Saif S."/>
            <person name="Shea T."/>
            <person name="Sisk P."/>
            <person name="Sykes S."/>
            <person name="Wortman J."/>
            <person name="Nusbaum C."/>
            <person name="Birren B."/>
        </authorList>
    </citation>
    <scope>NUCLEOTIDE SEQUENCE [LARGE SCALE GENOMIC DNA]</scope>
    <source>
        <strain evidence="3">CCUG 10230</strain>
    </source>
</reference>
<dbReference type="RefSeq" id="WP_006259157.1">
    <property type="nucleotide sequence ID" value="NZ_KE161015.1"/>
</dbReference>
<name>A0ABN0E9R5_9FLAO</name>
<sequence>MGYVSKIFVTVDVVLFKKYLNISQILLIKRKNEPFRDYWALPGGFVDENEDLEIAAKRELREETSIDLNQLTQIKAYGKPFRDPRSHMVTVAFWAEVGEGVIGEAADDAKELKWFNIDDLPQLAFDHLDIITDAVDIYKKK</sequence>